<evidence type="ECO:0000256" key="2">
    <source>
        <dbReference type="SAM" id="MobiDB-lite"/>
    </source>
</evidence>
<evidence type="ECO:0000259" key="3">
    <source>
        <dbReference type="Pfam" id="PF04675"/>
    </source>
</evidence>
<accession>A0A133UI84</accession>
<comment type="caution">
    <text evidence="4">The sequence shown here is derived from an EMBL/GenBank/DDBJ whole genome shotgun (WGS) entry which is preliminary data.</text>
</comment>
<feature type="domain" description="DNA ligase ATP-dependent N-terminal" evidence="3">
    <location>
        <begin position="3"/>
        <end position="121"/>
    </location>
</feature>
<dbReference type="InterPro" id="IPR012308">
    <property type="entry name" value="DNA_ligase_ATP-dep_N"/>
</dbReference>
<keyword evidence="1" id="KW-0436">Ligase</keyword>
<reference evidence="4 5" key="1">
    <citation type="journal article" date="2016" name="Sci. Rep.">
        <title>Metabolic traits of an uncultured archaeal lineage -MSBL1- from brine pools of the Red Sea.</title>
        <authorList>
            <person name="Mwirichia R."/>
            <person name="Alam I."/>
            <person name="Rashid M."/>
            <person name="Vinu M."/>
            <person name="Ba-Alawi W."/>
            <person name="Anthony Kamau A."/>
            <person name="Kamanda Ngugi D."/>
            <person name="Goker M."/>
            <person name="Klenk H.P."/>
            <person name="Bajic V."/>
            <person name="Stingl U."/>
        </authorList>
    </citation>
    <scope>NUCLEOTIDE SEQUENCE [LARGE SCALE GENOMIC DNA]</scope>
    <source>
        <strain evidence="4">SCGC-AAA259E19</strain>
    </source>
</reference>
<evidence type="ECO:0000313" key="5">
    <source>
        <dbReference type="Proteomes" id="UP000070284"/>
    </source>
</evidence>
<dbReference type="EMBL" id="LHXO01000095">
    <property type="protein sequence ID" value="KXA93895.1"/>
    <property type="molecule type" value="Genomic_DNA"/>
</dbReference>
<dbReference type="Proteomes" id="UP000070284">
    <property type="component" value="Unassembled WGS sequence"/>
</dbReference>
<evidence type="ECO:0000256" key="1">
    <source>
        <dbReference type="ARBA" id="ARBA00022598"/>
    </source>
</evidence>
<dbReference type="GO" id="GO:0003910">
    <property type="term" value="F:DNA ligase (ATP) activity"/>
    <property type="evidence" value="ECO:0007669"/>
    <property type="project" value="InterPro"/>
</dbReference>
<sequence length="122" mass="14273">MRFKDVATLCERLSKTDSRNDKIRLISDFVGNLDSKNLRRACRMIIGRPFPKSCQKKTNVSKKSLLNALEGIIETEKYDEYYDKYGDFGEVIRRLFLESEEKQSTLKPEENSPEAIQDFLDR</sequence>
<dbReference type="GO" id="GO:0003677">
    <property type="term" value="F:DNA binding"/>
    <property type="evidence" value="ECO:0007669"/>
    <property type="project" value="InterPro"/>
</dbReference>
<evidence type="ECO:0000313" key="4">
    <source>
        <dbReference type="EMBL" id="KXA93895.1"/>
    </source>
</evidence>
<protein>
    <recommendedName>
        <fullName evidence="3">DNA ligase ATP-dependent N-terminal domain-containing protein</fullName>
    </recommendedName>
</protein>
<dbReference type="Pfam" id="PF04675">
    <property type="entry name" value="DNA_ligase_A_N"/>
    <property type="match status" value="1"/>
</dbReference>
<dbReference type="SUPFAM" id="SSF117018">
    <property type="entry name" value="ATP-dependent DNA ligase DNA-binding domain"/>
    <property type="match status" value="1"/>
</dbReference>
<dbReference type="GO" id="GO:0006281">
    <property type="term" value="P:DNA repair"/>
    <property type="evidence" value="ECO:0007669"/>
    <property type="project" value="InterPro"/>
</dbReference>
<keyword evidence="5" id="KW-1185">Reference proteome</keyword>
<feature type="non-terminal residue" evidence="4">
    <location>
        <position position="122"/>
    </location>
</feature>
<dbReference type="GO" id="GO:0006310">
    <property type="term" value="P:DNA recombination"/>
    <property type="evidence" value="ECO:0007669"/>
    <property type="project" value="InterPro"/>
</dbReference>
<proteinExistence type="predicted"/>
<dbReference type="Gene3D" id="1.10.3260.10">
    <property type="entry name" value="DNA ligase, ATP-dependent, N-terminal domain"/>
    <property type="match status" value="1"/>
</dbReference>
<dbReference type="AlphaFoldDB" id="A0A133UI84"/>
<gene>
    <name evidence="4" type="ORF">AKJ65_05830</name>
</gene>
<dbReference type="InterPro" id="IPR036599">
    <property type="entry name" value="DNA_ligase_N_sf"/>
</dbReference>
<name>A0A133UI84_9EURY</name>
<feature type="region of interest" description="Disordered" evidence="2">
    <location>
        <begin position="102"/>
        <end position="122"/>
    </location>
</feature>
<organism evidence="4 5">
    <name type="scientific">candidate division MSBL1 archaeon SCGC-AAA259E19</name>
    <dbReference type="NCBI Taxonomy" id="1698264"/>
    <lineage>
        <taxon>Archaea</taxon>
        <taxon>Methanobacteriati</taxon>
        <taxon>Methanobacteriota</taxon>
        <taxon>candidate division MSBL1</taxon>
    </lineage>
</organism>